<reference evidence="2 3" key="1">
    <citation type="journal article" date="2017" name="PLoS Biol.">
        <title>The sea cucumber genome provides insights into morphological evolution and visceral regeneration.</title>
        <authorList>
            <person name="Zhang X."/>
            <person name="Sun L."/>
            <person name="Yuan J."/>
            <person name="Sun Y."/>
            <person name="Gao Y."/>
            <person name="Zhang L."/>
            <person name="Li S."/>
            <person name="Dai H."/>
            <person name="Hamel J.F."/>
            <person name="Liu C."/>
            <person name="Yu Y."/>
            <person name="Liu S."/>
            <person name="Lin W."/>
            <person name="Guo K."/>
            <person name="Jin S."/>
            <person name="Xu P."/>
            <person name="Storey K.B."/>
            <person name="Huan P."/>
            <person name="Zhang T."/>
            <person name="Zhou Y."/>
            <person name="Zhang J."/>
            <person name="Lin C."/>
            <person name="Li X."/>
            <person name="Xing L."/>
            <person name="Huo D."/>
            <person name="Sun M."/>
            <person name="Wang L."/>
            <person name="Mercier A."/>
            <person name="Li F."/>
            <person name="Yang H."/>
            <person name="Xiang J."/>
        </authorList>
    </citation>
    <scope>NUCLEOTIDE SEQUENCE [LARGE SCALE GENOMIC DNA]</scope>
    <source>
        <strain evidence="2">Shaxun</strain>
        <tissue evidence="2">Muscle</tissue>
    </source>
</reference>
<comment type="caution">
    <text evidence="2">The sequence shown here is derived from an EMBL/GenBank/DDBJ whole genome shotgun (WGS) entry which is preliminary data.</text>
</comment>
<gene>
    <name evidence="2" type="ORF">BSL78_13576</name>
</gene>
<dbReference type="OrthoDB" id="10065368at2759"/>
<dbReference type="EMBL" id="MRZV01000460">
    <property type="protein sequence ID" value="PIK49558.1"/>
    <property type="molecule type" value="Genomic_DNA"/>
</dbReference>
<evidence type="ECO:0000313" key="2">
    <source>
        <dbReference type="EMBL" id="PIK49558.1"/>
    </source>
</evidence>
<name>A0A2G8KNP1_STIJA</name>
<organism evidence="2 3">
    <name type="scientific">Stichopus japonicus</name>
    <name type="common">Sea cucumber</name>
    <dbReference type="NCBI Taxonomy" id="307972"/>
    <lineage>
        <taxon>Eukaryota</taxon>
        <taxon>Metazoa</taxon>
        <taxon>Echinodermata</taxon>
        <taxon>Eleutherozoa</taxon>
        <taxon>Echinozoa</taxon>
        <taxon>Holothuroidea</taxon>
        <taxon>Aspidochirotacea</taxon>
        <taxon>Aspidochirotida</taxon>
        <taxon>Stichopodidae</taxon>
        <taxon>Apostichopus</taxon>
    </lineage>
</organism>
<sequence>MATVDELLCEIQTKLHLCTVDQLESVGLGIALPETDRIKAKTKGRTGLLGLINRYLSSEELEESDDQGLEKLKELREVLLGEIPEKVDDKSSQKVGTPESPSDPTSTKVSQHHREYIRRDFKISGQIAGSQQKDGLGFTSLIHQIEAGLRKGYPEEEVVEAVIRATNPGLNLRGYLESKTDITLPKLRRILRSHYQEKGATELYHELSSLTQAPKETPQEFLVRALSIGSGFYSPRKRVRPTSDTRSR</sequence>
<feature type="compositionally biased region" description="Polar residues" evidence="1">
    <location>
        <begin position="93"/>
        <end position="109"/>
    </location>
</feature>
<protein>
    <submittedName>
        <fullName evidence="2">Uncharacterized protein</fullName>
    </submittedName>
</protein>
<keyword evidence="3" id="KW-1185">Reference proteome</keyword>
<accession>A0A2G8KNP1</accession>
<proteinExistence type="predicted"/>
<dbReference type="Proteomes" id="UP000230750">
    <property type="component" value="Unassembled WGS sequence"/>
</dbReference>
<evidence type="ECO:0000256" key="1">
    <source>
        <dbReference type="SAM" id="MobiDB-lite"/>
    </source>
</evidence>
<feature type="region of interest" description="Disordered" evidence="1">
    <location>
        <begin position="87"/>
        <end position="112"/>
    </location>
</feature>
<evidence type="ECO:0000313" key="3">
    <source>
        <dbReference type="Proteomes" id="UP000230750"/>
    </source>
</evidence>
<dbReference type="AlphaFoldDB" id="A0A2G8KNP1"/>